<dbReference type="AlphaFoldDB" id="A0A5Q2VHH0"/>
<dbReference type="Proteomes" id="UP000381260">
    <property type="component" value="Chromosome"/>
</dbReference>
<evidence type="ECO:0000259" key="1">
    <source>
        <dbReference type="Pfam" id="PF22479"/>
    </source>
</evidence>
<proteinExistence type="predicted"/>
<dbReference type="InterPro" id="IPR054252">
    <property type="entry name" value="Pam3_gp18"/>
</dbReference>
<reference evidence="2 3" key="1">
    <citation type="submission" date="2019-11" db="EMBL/GenBank/DDBJ databases">
        <title>The Phosphoenolpyruvate Phosphotransferase System Regulates Serratia proteamaculans 336X Biofilm Formation and Wheat Roots colonization.</title>
        <authorList>
            <person name="Liu F."/>
        </authorList>
    </citation>
    <scope>NUCLEOTIDE SEQUENCE [LARGE SCALE GENOMIC DNA]</scope>
    <source>
        <strain evidence="2 3">336X</strain>
    </source>
</reference>
<organism evidence="2 3">
    <name type="scientific">Serratia proteamaculans</name>
    <dbReference type="NCBI Taxonomy" id="28151"/>
    <lineage>
        <taxon>Bacteria</taxon>
        <taxon>Pseudomonadati</taxon>
        <taxon>Pseudomonadota</taxon>
        <taxon>Gammaproteobacteria</taxon>
        <taxon>Enterobacterales</taxon>
        <taxon>Yersiniaceae</taxon>
        <taxon>Serratia</taxon>
    </lineage>
</organism>
<name>A0A5Q2VHH0_SERPR</name>
<dbReference type="EMBL" id="CP045913">
    <property type="protein sequence ID" value="QGH63439.1"/>
    <property type="molecule type" value="Genomic_DNA"/>
</dbReference>
<dbReference type="RefSeq" id="WP_153860164.1">
    <property type="nucleotide sequence ID" value="NZ_CP045913.1"/>
</dbReference>
<feature type="domain" description="Cyanophage baseplate Pam3 plug gp18" evidence="1">
    <location>
        <begin position="7"/>
        <end position="102"/>
    </location>
</feature>
<evidence type="ECO:0000313" key="3">
    <source>
        <dbReference type="Proteomes" id="UP000381260"/>
    </source>
</evidence>
<accession>A0A5Q2VHH0</accession>
<dbReference type="Pfam" id="PF22479">
    <property type="entry name" value="Pam3_gp18"/>
    <property type="match status" value="1"/>
</dbReference>
<sequence>MPIQLSFQPGLTTQTMQATFDGYPVTLKLKWNERFGFWSLGIFDRESNPILVGIKLVQNFPLIGDFHLTQFGGELLFLKMNGDKERPDLESIGGDHILLYIEKDEVSELIS</sequence>
<evidence type="ECO:0000313" key="2">
    <source>
        <dbReference type="EMBL" id="QGH63439.1"/>
    </source>
</evidence>
<gene>
    <name evidence="2" type="ORF">GHV41_22470</name>
</gene>
<protein>
    <recommendedName>
        <fullName evidence="1">Cyanophage baseplate Pam3 plug gp18 domain-containing protein</fullName>
    </recommendedName>
</protein>